<feature type="compositionally biased region" description="Acidic residues" evidence="1">
    <location>
        <begin position="64"/>
        <end position="73"/>
    </location>
</feature>
<dbReference type="Proteomes" id="UP001501705">
    <property type="component" value="Unassembled WGS sequence"/>
</dbReference>
<proteinExistence type="predicted"/>
<keyword evidence="3" id="KW-1185">Reference proteome</keyword>
<dbReference type="InterPro" id="IPR028037">
    <property type="entry name" value="Antitoxin_Rv0909/MT0933"/>
</dbReference>
<organism evidence="2 3">
    <name type="scientific">Kribbella hippodromi</name>
    <dbReference type="NCBI Taxonomy" id="434347"/>
    <lineage>
        <taxon>Bacteria</taxon>
        <taxon>Bacillati</taxon>
        <taxon>Actinomycetota</taxon>
        <taxon>Actinomycetes</taxon>
        <taxon>Propionibacteriales</taxon>
        <taxon>Kribbellaceae</taxon>
        <taxon>Kribbella</taxon>
    </lineage>
</organism>
<comment type="caution">
    <text evidence="2">The sequence shown here is derived from an EMBL/GenBank/DDBJ whole genome shotgun (WGS) entry which is preliminary data.</text>
</comment>
<name>A0ABN2CMQ5_9ACTN</name>
<dbReference type="EMBL" id="BAAAPH010000004">
    <property type="protein sequence ID" value="GAA1561101.1"/>
    <property type="molecule type" value="Genomic_DNA"/>
</dbReference>
<gene>
    <name evidence="2" type="ORF">GCM10009804_17430</name>
</gene>
<evidence type="ECO:0000313" key="2">
    <source>
        <dbReference type="EMBL" id="GAA1561101.1"/>
    </source>
</evidence>
<protein>
    <recommendedName>
        <fullName evidence="4">Antitoxin protein of toxin-antitoxin system</fullName>
    </recommendedName>
</protein>
<evidence type="ECO:0008006" key="4">
    <source>
        <dbReference type="Google" id="ProtNLM"/>
    </source>
</evidence>
<dbReference type="Pfam" id="PF14013">
    <property type="entry name" value="MT0933_antitox"/>
    <property type="match status" value="1"/>
</dbReference>
<feature type="region of interest" description="Disordered" evidence="1">
    <location>
        <begin position="1"/>
        <end position="73"/>
    </location>
</feature>
<evidence type="ECO:0000256" key="1">
    <source>
        <dbReference type="SAM" id="MobiDB-lite"/>
    </source>
</evidence>
<reference evidence="2 3" key="1">
    <citation type="journal article" date="2019" name="Int. J. Syst. Evol. Microbiol.">
        <title>The Global Catalogue of Microorganisms (GCM) 10K type strain sequencing project: providing services to taxonomists for standard genome sequencing and annotation.</title>
        <authorList>
            <consortium name="The Broad Institute Genomics Platform"/>
            <consortium name="The Broad Institute Genome Sequencing Center for Infectious Disease"/>
            <person name="Wu L."/>
            <person name="Ma J."/>
        </authorList>
    </citation>
    <scope>NUCLEOTIDE SEQUENCE [LARGE SCALE GENOMIC DNA]</scope>
    <source>
        <strain evidence="2 3">JCM 15572</strain>
    </source>
</reference>
<evidence type="ECO:0000313" key="3">
    <source>
        <dbReference type="Proteomes" id="UP001501705"/>
    </source>
</evidence>
<accession>A0ABN2CMQ5</accession>
<feature type="compositionally biased region" description="Basic and acidic residues" evidence="1">
    <location>
        <begin position="1"/>
        <end position="38"/>
    </location>
</feature>
<sequence>MGMFDEMKDKAGDLAKEHGDQVNEGLDKAGEFADEKTGGKFGDQIDQGKDMARDQLGNLGGDNGDGDSADNQS</sequence>
<dbReference type="RefSeq" id="WP_344232860.1">
    <property type="nucleotide sequence ID" value="NZ_BAAAPH010000004.1"/>
</dbReference>